<evidence type="ECO:0000256" key="3">
    <source>
        <dbReference type="ARBA" id="ARBA00023224"/>
    </source>
</evidence>
<evidence type="ECO:0000259" key="10">
    <source>
        <dbReference type="PROSITE" id="PS50112"/>
    </source>
</evidence>
<organism evidence="12 13">
    <name type="scientific">Nitrincola nitratireducens</name>
    <dbReference type="NCBI Taxonomy" id="1229521"/>
    <lineage>
        <taxon>Bacteria</taxon>
        <taxon>Pseudomonadati</taxon>
        <taxon>Pseudomonadota</taxon>
        <taxon>Gammaproteobacteria</taxon>
        <taxon>Oceanospirillales</taxon>
        <taxon>Oceanospirillaceae</taxon>
        <taxon>Nitrincola</taxon>
    </lineage>
</organism>
<dbReference type="InterPro" id="IPR035965">
    <property type="entry name" value="PAS-like_dom_sf"/>
</dbReference>
<evidence type="ECO:0000256" key="5">
    <source>
        <dbReference type="PROSITE-ProRule" id="PRU00284"/>
    </source>
</evidence>
<feature type="transmembrane region" description="Helical" evidence="8">
    <location>
        <begin position="208"/>
        <end position="231"/>
    </location>
</feature>
<dbReference type="InterPro" id="IPR004089">
    <property type="entry name" value="MCPsignal_dom"/>
</dbReference>
<feature type="domain" description="Methyl-accepting transducer" evidence="9">
    <location>
        <begin position="507"/>
        <end position="736"/>
    </location>
</feature>
<evidence type="ECO:0000313" key="13">
    <source>
        <dbReference type="Proteomes" id="UP000019464"/>
    </source>
</evidence>
<sequence>MKAFNNLKTSLKIGLMTFVMLIALGFASFEAYQGFTGWSKYAQLMRDNRIPSMVSLMTMNAERMTIRAQTIEVLTQTDGWRDKSLLQSIAHQRQNSWSVIDQHWERLAGIPRVTARGQAIYDQLAAEYQDWRDAYVDLDALIATMIETTDEFRFQRLMAEYRRAVTSMVPKSDAMGQSFELLVTNNTTRAAADAEDAVETAEHELQSLAISSAAALVVILLLAIFILASIVKPLRALVAHFRAIGEGDLNQVIEETRKDEVGAALQALAVMQRKLNADIQETRRVSNSNLRIKNALDSVSANVMVADADFNIIYMNPAVLDMFKTAEQQIRIDLPNFDSNHLLGNSIDLFHKNPAHQRHLLTALQSKHDATVRIGGRTFDLTANPIVNEEGERLGSVVEWKDRTLEVAVEDKISRLVEKAVEGDFTTRIDTADLTGFFSRLGDGVNQLMSVTDRGLREVMRVLGHLSQGELTERVTGDYQGSFGDLQSSTNATVEQLTNLVIEIKQSVEAINTAAQEISAGNTDLSQRTEEQASSLEETASSLEELTSTVRQNADNARQANQLAQSASQVAENGGEKARRVVKTMEAISESSNKIADITTLIDGIAFQTNILALNAAVEAARAGEQGRGFAVVAGEVRSLAQRSAAAAKEIKDLINRSVDIVHEGSDLVNETGKTIEEIVVSVKRVTDLMGEISAASEEQSQGIEQVNQAVTQMDDVTQQNAALVEQAAASAESLEEQASALALSVSTFKLNEGQPVLTKPAPTSRQGAQSALRVPHTAMPKRVKPPIKPPIKRQAEDEWEEF</sequence>
<keyword evidence="2" id="KW-0488">Methylation</keyword>
<reference evidence="13" key="1">
    <citation type="submission" date="2012-11" db="EMBL/GenBank/DDBJ databases">
        <authorList>
            <person name="Singh A."/>
            <person name="Pinnaka A.K."/>
            <person name="Vaidya B."/>
        </authorList>
    </citation>
    <scope>NUCLEOTIDE SEQUENCE [LARGE SCALE GENOMIC DNA]</scope>
    <source>
        <strain evidence="13">AK23</strain>
    </source>
</reference>
<proteinExistence type="inferred from homology"/>
<dbReference type="GO" id="GO:0006935">
    <property type="term" value="P:chemotaxis"/>
    <property type="evidence" value="ECO:0007669"/>
    <property type="project" value="TreeGrafter"/>
</dbReference>
<dbReference type="SUPFAM" id="SSF58104">
    <property type="entry name" value="Methyl-accepting chemotaxis protein (MCP) signaling domain"/>
    <property type="match status" value="1"/>
</dbReference>
<feature type="region of interest" description="Disordered" evidence="7">
    <location>
        <begin position="522"/>
        <end position="543"/>
    </location>
</feature>
<evidence type="ECO:0000256" key="8">
    <source>
        <dbReference type="SAM" id="Phobius"/>
    </source>
</evidence>
<keyword evidence="8" id="KW-1133">Transmembrane helix</keyword>
<protein>
    <submittedName>
        <fullName evidence="12">Aspartate chemoreceptor protein</fullName>
    </submittedName>
</protein>
<dbReference type="RefSeq" id="WP_202806886.1">
    <property type="nucleotide sequence ID" value="NZ_AONB01000020.1"/>
</dbReference>
<accession>W9UYJ9</accession>
<evidence type="ECO:0000256" key="7">
    <source>
        <dbReference type="SAM" id="MobiDB-lite"/>
    </source>
</evidence>
<dbReference type="Pfam" id="PF00672">
    <property type="entry name" value="HAMP"/>
    <property type="match status" value="1"/>
</dbReference>
<feature type="domain" description="HAMP" evidence="11">
    <location>
        <begin position="454"/>
        <end position="502"/>
    </location>
</feature>
<dbReference type="Gene3D" id="1.10.287.950">
    <property type="entry name" value="Methyl-accepting chemotaxis protein"/>
    <property type="match status" value="1"/>
</dbReference>
<dbReference type="STRING" id="1229521.D791_03286"/>
<dbReference type="Proteomes" id="UP000019464">
    <property type="component" value="Unassembled WGS sequence"/>
</dbReference>
<feature type="region of interest" description="Disordered" evidence="7">
    <location>
        <begin position="757"/>
        <end position="803"/>
    </location>
</feature>
<dbReference type="InterPro" id="IPR003660">
    <property type="entry name" value="HAMP_dom"/>
</dbReference>
<dbReference type="PROSITE" id="PS50112">
    <property type="entry name" value="PAS"/>
    <property type="match status" value="1"/>
</dbReference>
<feature type="domain" description="HAMP" evidence="11">
    <location>
        <begin position="228"/>
        <end position="280"/>
    </location>
</feature>
<dbReference type="InterPro" id="IPR051310">
    <property type="entry name" value="MCP_chemotaxis"/>
</dbReference>
<dbReference type="EMBL" id="AONB01000020">
    <property type="protein sequence ID" value="EXJ09791.1"/>
    <property type="molecule type" value="Genomic_DNA"/>
</dbReference>
<dbReference type="GO" id="GO:0005886">
    <property type="term" value="C:plasma membrane"/>
    <property type="evidence" value="ECO:0007669"/>
    <property type="project" value="TreeGrafter"/>
</dbReference>
<gene>
    <name evidence="12" type="primary">tar_4</name>
    <name evidence="12" type="ORF">D791_03286</name>
</gene>
<keyword evidence="13" id="KW-1185">Reference proteome</keyword>
<feature type="domain" description="PAS" evidence="10">
    <location>
        <begin position="288"/>
        <end position="330"/>
    </location>
</feature>
<dbReference type="CDD" id="cd06225">
    <property type="entry name" value="HAMP"/>
    <property type="match status" value="1"/>
</dbReference>
<dbReference type="SMART" id="SM00304">
    <property type="entry name" value="HAMP"/>
    <property type="match status" value="3"/>
</dbReference>
<evidence type="ECO:0000256" key="6">
    <source>
        <dbReference type="SAM" id="Coils"/>
    </source>
</evidence>
<dbReference type="PATRIC" id="fig|1229521.3.peg.3319"/>
<keyword evidence="8" id="KW-0472">Membrane</keyword>
<keyword evidence="3 5" id="KW-0807">Transducer</keyword>
<comment type="caution">
    <text evidence="12">The sequence shown here is derived from an EMBL/GenBank/DDBJ whole genome shotgun (WGS) entry which is preliminary data.</text>
</comment>
<feature type="compositionally biased region" description="Low complexity" evidence="7">
    <location>
        <begin position="532"/>
        <end position="543"/>
    </location>
</feature>
<evidence type="ECO:0000256" key="4">
    <source>
        <dbReference type="ARBA" id="ARBA00029447"/>
    </source>
</evidence>
<dbReference type="PROSITE" id="PS50885">
    <property type="entry name" value="HAMP"/>
    <property type="match status" value="2"/>
</dbReference>
<dbReference type="CDD" id="cd11386">
    <property type="entry name" value="MCP_signal"/>
    <property type="match status" value="1"/>
</dbReference>
<keyword evidence="8" id="KW-0812">Transmembrane</keyword>
<comment type="subcellular location">
    <subcellularLocation>
        <location evidence="1">Membrane</location>
    </subcellularLocation>
</comment>
<evidence type="ECO:0000256" key="2">
    <source>
        <dbReference type="ARBA" id="ARBA00022481"/>
    </source>
</evidence>
<dbReference type="Gene3D" id="3.30.450.20">
    <property type="entry name" value="PAS domain"/>
    <property type="match status" value="1"/>
</dbReference>
<dbReference type="PANTHER" id="PTHR43531">
    <property type="entry name" value="PROTEIN ICFG"/>
    <property type="match status" value="1"/>
</dbReference>
<dbReference type="Pfam" id="PF00015">
    <property type="entry name" value="MCPsignal"/>
    <property type="match status" value="1"/>
</dbReference>
<evidence type="ECO:0000313" key="12">
    <source>
        <dbReference type="EMBL" id="EXJ09791.1"/>
    </source>
</evidence>
<evidence type="ECO:0000256" key="1">
    <source>
        <dbReference type="ARBA" id="ARBA00004370"/>
    </source>
</evidence>
<dbReference type="GO" id="GO:0007165">
    <property type="term" value="P:signal transduction"/>
    <property type="evidence" value="ECO:0007669"/>
    <property type="project" value="UniProtKB-KW"/>
</dbReference>
<keyword evidence="6" id="KW-0175">Coiled coil</keyword>
<dbReference type="SMART" id="SM00283">
    <property type="entry name" value="MA"/>
    <property type="match status" value="1"/>
</dbReference>
<dbReference type="InterPro" id="IPR000014">
    <property type="entry name" value="PAS"/>
</dbReference>
<reference evidence="12 13" key="2">
    <citation type="journal article" date="2015" name="Syst. Appl. Microbiol.">
        <title>Nitrincola nitratireducens sp. nov. isolated from a haloalkaline crater lake.</title>
        <authorList>
            <person name="Singh A."/>
            <person name="Vaidya B."/>
            <person name="Tanuku N.R."/>
            <person name="Pinnaka A.K."/>
        </authorList>
    </citation>
    <scope>NUCLEOTIDE SEQUENCE [LARGE SCALE GENOMIC DNA]</scope>
    <source>
        <strain evidence="12 13">AK23</strain>
    </source>
</reference>
<dbReference type="Pfam" id="PF13188">
    <property type="entry name" value="PAS_8"/>
    <property type="match status" value="1"/>
</dbReference>
<name>W9UYJ9_9GAMM</name>
<dbReference type="FunFam" id="3.30.450.20:FF:000075">
    <property type="entry name" value="Methyl-accepting chemotaxis protein"/>
    <property type="match status" value="1"/>
</dbReference>
<evidence type="ECO:0000259" key="11">
    <source>
        <dbReference type="PROSITE" id="PS50885"/>
    </source>
</evidence>
<dbReference type="Pfam" id="PF18947">
    <property type="entry name" value="HAMP_2"/>
    <property type="match status" value="1"/>
</dbReference>
<evidence type="ECO:0000259" key="9">
    <source>
        <dbReference type="PROSITE" id="PS50111"/>
    </source>
</evidence>
<dbReference type="PANTHER" id="PTHR43531:SF14">
    <property type="entry name" value="METHYL-ACCEPTING CHEMOTAXIS PROTEIN I-RELATED"/>
    <property type="match status" value="1"/>
</dbReference>
<dbReference type="FunFam" id="1.10.287.950:FF:000001">
    <property type="entry name" value="Methyl-accepting chemotaxis sensory transducer"/>
    <property type="match status" value="1"/>
</dbReference>
<comment type="similarity">
    <text evidence="4">Belongs to the methyl-accepting chemotaxis (MCP) protein family.</text>
</comment>
<keyword evidence="12" id="KW-0675">Receptor</keyword>
<dbReference type="SUPFAM" id="SSF158472">
    <property type="entry name" value="HAMP domain-like"/>
    <property type="match status" value="1"/>
</dbReference>
<dbReference type="Gene3D" id="6.10.340.10">
    <property type="match status" value="1"/>
</dbReference>
<dbReference type="SUPFAM" id="SSF55785">
    <property type="entry name" value="PYP-like sensor domain (PAS domain)"/>
    <property type="match status" value="1"/>
</dbReference>
<feature type="coiled-coil region" evidence="6">
    <location>
        <begin position="184"/>
        <end position="211"/>
    </location>
</feature>
<dbReference type="GO" id="GO:0004888">
    <property type="term" value="F:transmembrane signaling receptor activity"/>
    <property type="evidence" value="ECO:0007669"/>
    <property type="project" value="TreeGrafter"/>
</dbReference>
<dbReference type="PROSITE" id="PS50111">
    <property type="entry name" value="CHEMOTAXIS_TRANSDUC_2"/>
    <property type="match status" value="1"/>
</dbReference>
<dbReference type="AlphaFoldDB" id="W9UYJ9"/>